<dbReference type="PANTHER" id="PTHR30023">
    <property type="entry name" value="D-ALANYL-D-ALANINE CARBOXYPEPTIDASE"/>
    <property type="match status" value="1"/>
</dbReference>
<comment type="caution">
    <text evidence="4">The sequence shown here is derived from an EMBL/GenBank/DDBJ whole genome shotgun (WGS) entry which is preliminary data.</text>
</comment>
<dbReference type="InterPro" id="IPR012338">
    <property type="entry name" value="Beta-lactam/transpept-like"/>
</dbReference>
<keyword evidence="3" id="KW-0732">Signal</keyword>
<protein>
    <submittedName>
        <fullName evidence="4">D-alanyl-D-alanine carboxypeptidase/D-alanyl-D-alanine-endopeptidase</fullName>
        <ecNumber evidence="4">3.4.16.4</ecNumber>
    </submittedName>
</protein>
<reference evidence="4" key="1">
    <citation type="submission" date="2021-07" db="EMBL/GenBank/DDBJ databases">
        <title>New genus and species of the family Alcaligenaceae.</title>
        <authorList>
            <person name="Hahn M.W."/>
        </authorList>
    </citation>
    <scope>NUCLEOTIDE SEQUENCE</scope>
    <source>
        <strain evidence="4">LF4-65</strain>
    </source>
</reference>
<organism evidence="4 5">
    <name type="scientific">Zwartia hollandica</name>
    <dbReference type="NCBI Taxonomy" id="324606"/>
    <lineage>
        <taxon>Bacteria</taxon>
        <taxon>Pseudomonadati</taxon>
        <taxon>Pseudomonadota</taxon>
        <taxon>Betaproteobacteria</taxon>
        <taxon>Burkholderiales</taxon>
        <taxon>Alcaligenaceae</taxon>
        <taxon>Zwartia</taxon>
    </lineage>
</organism>
<comment type="similarity">
    <text evidence="1">Belongs to the peptidase S13 family.</text>
</comment>
<dbReference type="EC" id="3.4.16.4" evidence="4"/>
<dbReference type="Proteomes" id="UP000739565">
    <property type="component" value="Unassembled WGS sequence"/>
</dbReference>
<gene>
    <name evidence="4" type="primary">dacB</name>
    <name evidence="4" type="ORF">KZZ10_13830</name>
</gene>
<dbReference type="PANTHER" id="PTHR30023:SF0">
    <property type="entry name" value="PENICILLIN-SENSITIVE CARBOXYPEPTIDASE A"/>
    <property type="match status" value="1"/>
</dbReference>
<dbReference type="NCBIfam" id="TIGR00666">
    <property type="entry name" value="PBP4"/>
    <property type="match status" value="1"/>
</dbReference>
<feature type="chain" id="PRO_5038027683" evidence="3">
    <location>
        <begin position="25"/>
        <end position="475"/>
    </location>
</feature>
<proteinExistence type="inferred from homology"/>
<evidence type="ECO:0000256" key="1">
    <source>
        <dbReference type="ARBA" id="ARBA00006096"/>
    </source>
</evidence>
<evidence type="ECO:0000313" key="4">
    <source>
        <dbReference type="EMBL" id="MBZ1351728.1"/>
    </source>
</evidence>
<accession>A0A953NCB8</accession>
<keyword evidence="4" id="KW-0121">Carboxypeptidase</keyword>
<dbReference type="GO" id="GO:0000270">
    <property type="term" value="P:peptidoglycan metabolic process"/>
    <property type="evidence" value="ECO:0007669"/>
    <property type="project" value="TreeGrafter"/>
</dbReference>
<keyword evidence="2 4" id="KW-0378">Hydrolase</keyword>
<dbReference type="GO" id="GO:0006508">
    <property type="term" value="P:proteolysis"/>
    <property type="evidence" value="ECO:0007669"/>
    <property type="project" value="InterPro"/>
</dbReference>
<evidence type="ECO:0000313" key="5">
    <source>
        <dbReference type="Proteomes" id="UP000739565"/>
    </source>
</evidence>
<dbReference type="SUPFAM" id="SSF56601">
    <property type="entry name" value="beta-lactamase/transpeptidase-like"/>
    <property type="match status" value="1"/>
</dbReference>
<sequence length="475" mass="50819">MWLGRCAVLATLLGGAGAAWQVQAQSGLPPELAQAWAKTKLPESSLSVLVQEIGGPRLFAISPETPRNPASVMKLVTTYAAISRLGPNYVWNTSFLLSPDSQVSDQGVLKGPLYLRAGGDPVLMLQDVWRLLRDLRLRGIREISDIVVDRSVFGEVTIDPGAFDGAADRPYNASPDAFMVGFGAVRLVFSPDPASRTWKSFIDPPIPGVVVEGNVQWADGQCPGSPAVTTDTTSDGSTVRIRVSGRGAGSCGEFDVFRLAFSQQEFGAKVLQTLWKELGGTMTGQVRTGSIPSNATAIASHQSPPLSEVIRLINKRSNNVMTRVLLLTLGAEAGRRPANVSGSVQIAQDVLARQGLPMKGLVLDNGSGLSRNGVVSADSLAQMLQKAWMSPVMPEYVSSLAILGTDGTTRNRLRDPATKSMAHLKTGALRDVRSVAGYVWSSSGKRYIVVSMVNHDRAHDARSFENALIAWLTAK</sequence>
<evidence type="ECO:0000256" key="2">
    <source>
        <dbReference type="ARBA" id="ARBA00022801"/>
    </source>
</evidence>
<evidence type="ECO:0000256" key="3">
    <source>
        <dbReference type="SAM" id="SignalP"/>
    </source>
</evidence>
<dbReference type="GO" id="GO:0009002">
    <property type="term" value="F:serine-type D-Ala-D-Ala carboxypeptidase activity"/>
    <property type="evidence" value="ECO:0007669"/>
    <property type="project" value="UniProtKB-EC"/>
</dbReference>
<dbReference type="Gene3D" id="3.50.80.20">
    <property type="entry name" value="D-Ala-D-Ala carboxypeptidase C, peptidase S13"/>
    <property type="match status" value="1"/>
</dbReference>
<dbReference type="EMBL" id="JAHXRI010000010">
    <property type="protein sequence ID" value="MBZ1351728.1"/>
    <property type="molecule type" value="Genomic_DNA"/>
</dbReference>
<dbReference type="Gene3D" id="3.40.710.10">
    <property type="entry name" value="DD-peptidase/beta-lactamase superfamily"/>
    <property type="match status" value="1"/>
</dbReference>
<dbReference type="Pfam" id="PF02113">
    <property type="entry name" value="Peptidase_S13"/>
    <property type="match status" value="1"/>
</dbReference>
<dbReference type="PRINTS" id="PR00922">
    <property type="entry name" value="DADACBPTASE3"/>
</dbReference>
<feature type="signal peptide" evidence="3">
    <location>
        <begin position="1"/>
        <end position="24"/>
    </location>
</feature>
<dbReference type="InterPro" id="IPR000667">
    <property type="entry name" value="Peptidase_S13"/>
</dbReference>
<keyword evidence="5" id="KW-1185">Reference proteome</keyword>
<dbReference type="AlphaFoldDB" id="A0A953NCB8"/>
<name>A0A953NCB8_9BURK</name>
<keyword evidence="4" id="KW-0645">Protease</keyword>